<reference evidence="2" key="1">
    <citation type="journal article" date="2017" name="Cell">
        <title>Insights into land plant evolution garnered from the Marchantia polymorpha genome.</title>
        <authorList>
            <person name="Bowman J.L."/>
            <person name="Kohchi T."/>
            <person name="Yamato K.T."/>
            <person name="Jenkins J."/>
            <person name="Shu S."/>
            <person name="Ishizaki K."/>
            <person name="Yamaoka S."/>
            <person name="Nishihama R."/>
            <person name="Nakamura Y."/>
            <person name="Berger F."/>
            <person name="Adam C."/>
            <person name="Aki S.S."/>
            <person name="Althoff F."/>
            <person name="Araki T."/>
            <person name="Arteaga-Vazquez M.A."/>
            <person name="Balasubrmanian S."/>
            <person name="Barry K."/>
            <person name="Bauer D."/>
            <person name="Boehm C.R."/>
            <person name="Briginshaw L."/>
            <person name="Caballero-Perez J."/>
            <person name="Catarino B."/>
            <person name="Chen F."/>
            <person name="Chiyoda S."/>
            <person name="Chovatia M."/>
            <person name="Davies K.M."/>
            <person name="Delmans M."/>
            <person name="Demura T."/>
            <person name="Dierschke T."/>
            <person name="Dolan L."/>
            <person name="Dorantes-Acosta A.E."/>
            <person name="Eklund D.M."/>
            <person name="Florent S.N."/>
            <person name="Flores-Sandoval E."/>
            <person name="Fujiyama A."/>
            <person name="Fukuzawa H."/>
            <person name="Galik B."/>
            <person name="Grimanelli D."/>
            <person name="Grimwood J."/>
            <person name="Grossniklaus U."/>
            <person name="Hamada T."/>
            <person name="Haseloff J."/>
            <person name="Hetherington A.J."/>
            <person name="Higo A."/>
            <person name="Hirakawa Y."/>
            <person name="Hundley H.N."/>
            <person name="Ikeda Y."/>
            <person name="Inoue K."/>
            <person name="Inoue S.I."/>
            <person name="Ishida S."/>
            <person name="Jia Q."/>
            <person name="Kakita M."/>
            <person name="Kanazawa T."/>
            <person name="Kawai Y."/>
            <person name="Kawashima T."/>
            <person name="Kennedy M."/>
            <person name="Kinose K."/>
            <person name="Kinoshita T."/>
            <person name="Kohara Y."/>
            <person name="Koide E."/>
            <person name="Komatsu K."/>
            <person name="Kopischke S."/>
            <person name="Kubo M."/>
            <person name="Kyozuka J."/>
            <person name="Lagercrantz U."/>
            <person name="Lin S.S."/>
            <person name="Lindquist E."/>
            <person name="Lipzen A.M."/>
            <person name="Lu C.W."/>
            <person name="De Luna E."/>
            <person name="Martienssen R.A."/>
            <person name="Minamino N."/>
            <person name="Mizutani M."/>
            <person name="Mizutani M."/>
            <person name="Mochizuki N."/>
            <person name="Monte I."/>
            <person name="Mosher R."/>
            <person name="Nagasaki H."/>
            <person name="Nakagami H."/>
            <person name="Naramoto S."/>
            <person name="Nishitani K."/>
            <person name="Ohtani M."/>
            <person name="Okamoto T."/>
            <person name="Okumura M."/>
            <person name="Phillips J."/>
            <person name="Pollak B."/>
            <person name="Reinders A."/>
            <person name="Rovekamp M."/>
            <person name="Sano R."/>
            <person name="Sawa S."/>
            <person name="Schmid M.W."/>
            <person name="Shirakawa M."/>
            <person name="Solano R."/>
            <person name="Spunde A."/>
            <person name="Suetsugu N."/>
            <person name="Sugano S."/>
            <person name="Sugiyama A."/>
            <person name="Sun R."/>
            <person name="Suzuki Y."/>
            <person name="Takenaka M."/>
            <person name="Takezawa D."/>
            <person name="Tomogane H."/>
            <person name="Tsuzuki M."/>
            <person name="Ueda T."/>
            <person name="Umeda M."/>
            <person name="Ward J.M."/>
            <person name="Watanabe Y."/>
            <person name="Yazaki K."/>
            <person name="Yokoyama R."/>
            <person name="Yoshitake Y."/>
            <person name="Yotsui I."/>
            <person name="Zachgo S."/>
            <person name="Schmutz J."/>
        </authorList>
    </citation>
    <scope>NUCLEOTIDE SEQUENCE [LARGE SCALE GENOMIC DNA]</scope>
    <source>
        <strain evidence="2">Tak-1</strain>
    </source>
</reference>
<sequence length="439" mass="50805">MLCFLSSPIIAGFARSQAFREEFINPEEDIQREKKLQQVVSIGSRIVVFCWMMQECDSNGKKDLFAKVVANFPHLFRESYKANVQKTSSWWKLKDQYSKASVHTEFLQMNQQFKATRKNFKAVAGRGRNTKDWTTHMYVELNEEFHRLQKTRLKFSTALLGTLARDIIKSNEGEFNANFRDADGKLILNKITTMWVQTFMAKHNVVKLIRGFSSSELDENLIKNMDETHFAVNVDNDRILGIWGDNDVKYADVAPMIIFTNKNRSYGIQGLLDDVPGASYRTWPKGWNDMQVFPQWLSEPRAFQHDRHNESDAMSVALTRTKTTLRFFPPCVTNKVQPAYPFVISKIKDARTKRWESKKMEMIREQQWSNEVLRDGEWSSKLLNSGKRFSLQLAVSIALHVNMQLDANGLIYAPKAMIPCGLAIDARGEWHIKQLLQRS</sequence>
<dbReference type="OrthoDB" id="111624at2759"/>
<accession>A0A2R6X5T8</accession>
<dbReference type="EMBL" id="KZ772706">
    <property type="protein sequence ID" value="PTQ41463.1"/>
    <property type="molecule type" value="Genomic_DNA"/>
</dbReference>
<name>A0A2R6X5T8_MARPO</name>
<proteinExistence type="predicted"/>
<gene>
    <name evidence="1" type="ORF">MARPO_0034s0050</name>
</gene>
<dbReference type="AlphaFoldDB" id="A0A2R6X5T8"/>
<evidence type="ECO:0000313" key="2">
    <source>
        <dbReference type="Proteomes" id="UP000244005"/>
    </source>
</evidence>
<protein>
    <submittedName>
        <fullName evidence="1">Uncharacterized protein</fullName>
    </submittedName>
</protein>
<organism evidence="1 2">
    <name type="scientific">Marchantia polymorpha</name>
    <name type="common">Common liverwort</name>
    <name type="synonym">Marchantia aquatica</name>
    <dbReference type="NCBI Taxonomy" id="3197"/>
    <lineage>
        <taxon>Eukaryota</taxon>
        <taxon>Viridiplantae</taxon>
        <taxon>Streptophyta</taxon>
        <taxon>Embryophyta</taxon>
        <taxon>Marchantiophyta</taxon>
        <taxon>Marchantiopsida</taxon>
        <taxon>Marchantiidae</taxon>
        <taxon>Marchantiales</taxon>
        <taxon>Marchantiaceae</taxon>
        <taxon>Marchantia</taxon>
    </lineage>
</organism>
<evidence type="ECO:0000313" key="1">
    <source>
        <dbReference type="EMBL" id="PTQ41463.1"/>
    </source>
</evidence>
<dbReference type="Gramene" id="Mp6g04680.1">
    <property type="protein sequence ID" value="Mp6g04680.1.cds"/>
    <property type="gene ID" value="Mp6g04680"/>
</dbReference>
<keyword evidence="2" id="KW-1185">Reference proteome</keyword>
<dbReference type="Proteomes" id="UP000244005">
    <property type="component" value="Unassembled WGS sequence"/>
</dbReference>